<gene>
    <name evidence="1" type="ORF">DWV29_19795</name>
</gene>
<dbReference type="OrthoDB" id="9874010at2"/>
<dbReference type="Proteomes" id="UP000283880">
    <property type="component" value="Unassembled WGS sequence"/>
</dbReference>
<name>A0A413FBC9_9FIRM</name>
<dbReference type="EMBL" id="QSBM01000016">
    <property type="protein sequence ID" value="RGX26347.1"/>
    <property type="molecule type" value="Genomic_DNA"/>
</dbReference>
<comment type="caution">
    <text evidence="1">The sequence shown here is derived from an EMBL/GenBank/DDBJ whole genome shotgun (WGS) entry which is preliminary data.</text>
</comment>
<reference evidence="1 2" key="1">
    <citation type="submission" date="2018-08" db="EMBL/GenBank/DDBJ databases">
        <title>A genome reference for cultivated species of the human gut microbiota.</title>
        <authorList>
            <person name="Zou Y."/>
            <person name="Xue W."/>
            <person name="Luo G."/>
        </authorList>
    </citation>
    <scope>NUCLEOTIDE SEQUENCE [LARGE SCALE GENOMIC DNA]</scope>
    <source>
        <strain evidence="1 2">AF04-15</strain>
    </source>
</reference>
<organism evidence="1 2">
    <name type="scientific">Enterocloster asparagiformis</name>
    <dbReference type="NCBI Taxonomy" id="333367"/>
    <lineage>
        <taxon>Bacteria</taxon>
        <taxon>Bacillati</taxon>
        <taxon>Bacillota</taxon>
        <taxon>Clostridia</taxon>
        <taxon>Lachnospirales</taxon>
        <taxon>Lachnospiraceae</taxon>
        <taxon>Enterocloster</taxon>
    </lineage>
</organism>
<proteinExistence type="predicted"/>
<accession>A0A413FBC9</accession>
<protein>
    <submittedName>
        <fullName evidence="1">Uncharacterized protein</fullName>
    </submittedName>
</protein>
<sequence>MIWIVAALILGIFLNMSTVAGTSWPIGSIIAVVIMGIYIKINQDKRFDELKSILDDKNTRDKKDISTNDDCTHEES</sequence>
<evidence type="ECO:0000313" key="2">
    <source>
        <dbReference type="Proteomes" id="UP000283880"/>
    </source>
</evidence>
<dbReference type="AlphaFoldDB" id="A0A413FBC9"/>
<evidence type="ECO:0000313" key="1">
    <source>
        <dbReference type="EMBL" id="RGX26347.1"/>
    </source>
</evidence>
<dbReference type="RefSeq" id="WP_007716411.1">
    <property type="nucleotide sequence ID" value="NZ_BAABXR010000002.1"/>
</dbReference>